<dbReference type="Gene3D" id="3.40.50.720">
    <property type="entry name" value="NAD(P)-binding Rossmann-like Domain"/>
    <property type="match status" value="1"/>
</dbReference>
<gene>
    <name evidence="2" type="ORF">HFQ13_05235</name>
</gene>
<sequence>MPLKDHYIIVGDTPLARNSYRQLKDRGQVVRVILLRQPDDTYFQAEDVIIGDASDTDVLNQVQANVAAAVLALRADDSENAFIILATRELQGSAKTVAAVNDSKNLKRVQRVQPDMIIAPQVIGGEVLAMALNGEELSSDAILKMFQGNNQR</sequence>
<dbReference type="AlphaFoldDB" id="A0AAE2YP18"/>
<dbReference type="EMBL" id="JAAXYO010000048">
    <property type="protein sequence ID" value="MBU2787615.1"/>
    <property type="molecule type" value="Genomic_DNA"/>
</dbReference>
<keyword evidence="3" id="KW-1185">Reference proteome</keyword>
<dbReference type="SUPFAM" id="SSF51735">
    <property type="entry name" value="NAD(P)-binding Rossmann-fold domains"/>
    <property type="match status" value="1"/>
</dbReference>
<protein>
    <recommendedName>
        <fullName evidence="1">RCK N-terminal domain-containing protein</fullName>
    </recommendedName>
</protein>
<dbReference type="Proteomes" id="UP001197378">
    <property type="component" value="Unassembled WGS sequence"/>
</dbReference>
<dbReference type="InterPro" id="IPR003148">
    <property type="entry name" value="RCK_N"/>
</dbReference>
<accession>A0AAE2YP18</accession>
<organism evidence="2 3">
    <name type="scientific">Igneacidithiobacillus copahuensis</name>
    <dbReference type="NCBI Taxonomy" id="2724909"/>
    <lineage>
        <taxon>Bacteria</taxon>
        <taxon>Pseudomonadati</taxon>
        <taxon>Pseudomonadota</taxon>
        <taxon>Acidithiobacillia</taxon>
        <taxon>Acidithiobacillales</taxon>
        <taxon>Acidithiobacillaceae</taxon>
        <taxon>Igneacidithiobacillus</taxon>
    </lineage>
</organism>
<comment type="caution">
    <text evidence="2">The sequence shown here is derived from an EMBL/GenBank/DDBJ whole genome shotgun (WGS) entry which is preliminary data.</text>
</comment>
<evidence type="ECO:0000259" key="1">
    <source>
        <dbReference type="PROSITE" id="PS51201"/>
    </source>
</evidence>
<dbReference type="Pfam" id="PF02254">
    <property type="entry name" value="TrkA_N"/>
    <property type="match status" value="1"/>
</dbReference>
<reference evidence="2" key="1">
    <citation type="journal article" date="2021" name="ISME J.">
        <title>Genomic evolution of the class Acidithiobacillia: deep-branching Proteobacteria living in extreme acidic conditions.</title>
        <authorList>
            <person name="Moya-Beltran A."/>
            <person name="Beard S."/>
            <person name="Rojas-Villalobos C."/>
            <person name="Issotta F."/>
            <person name="Gallardo Y."/>
            <person name="Ulloa R."/>
            <person name="Giaveno A."/>
            <person name="Degli Esposti M."/>
            <person name="Johnson D.B."/>
            <person name="Quatrini R."/>
        </authorList>
    </citation>
    <scope>NUCLEOTIDE SEQUENCE</scope>
    <source>
        <strain evidence="2">VAN18-1</strain>
    </source>
</reference>
<dbReference type="RefSeq" id="WP_215872068.1">
    <property type="nucleotide sequence ID" value="NZ_JAAXYO010000048.1"/>
</dbReference>
<feature type="domain" description="RCK N-terminal" evidence="1">
    <location>
        <begin position="4"/>
        <end position="124"/>
    </location>
</feature>
<dbReference type="PANTHER" id="PTHR43833">
    <property type="entry name" value="POTASSIUM CHANNEL PROTEIN 2-RELATED-RELATED"/>
    <property type="match status" value="1"/>
</dbReference>
<name>A0AAE2YP18_9PROT</name>
<dbReference type="GO" id="GO:0006813">
    <property type="term" value="P:potassium ion transport"/>
    <property type="evidence" value="ECO:0007669"/>
    <property type="project" value="InterPro"/>
</dbReference>
<evidence type="ECO:0000313" key="2">
    <source>
        <dbReference type="EMBL" id="MBU2787615.1"/>
    </source>
</evidence>
<dbReference type="InterPro" id="IPR050721">
    <property type="entry name" value="Trk_Ktr_HKT_K-transport"/>
</dbReference>
<dbReference type="PROSITE" id="PS51201">
    <property type="entry name" value="RCK_N"/>
    <property type="match status" value="1"/>
</dbReference>
<evidence type="ECO:0000313" key="3">
    <source>
        <dbReference type="Proteomes" id="UP001197378"/>
    </source>
</evidence>
<dbReference type="InterPro" id="IPR036291">
    <property type="entry name" value="NAD(P)-bd_dom_sf"/>
</dbReference>
<proteinExistence type="predicted"/>
<dbReference type="PANTHER" id="PTHR43833:SF11">
    <property type="entry name" value="VOLTAGE-GATED POTASSIUM CHANNEL KCH"/>
    <property type="match status" value="1"/>
</dbReference>